<evidence type="ECO:0000313" key="3">
    <source>
        <dbReference type="Proteomes" id="UP000031876"/>
    </source>
</evidence>
<accession>A0A0B5NN53</accession>
<dbReference type="KEGG" id="btw:BF38_6194"/>
<geneLocation type="plasmid" evidence="1 3">
    <name>3</name>
</geneLocation>
<name>A0A0B5NN53_BACTU</name>
<dbReference type="Proteomes" id="UP000501107">
    <property type="component" value="Plasmid unnamed1"/>
</dbReference>
<dbReference type="SUPFAM" id="SSF89447">
    <property type="entry name" value="AbrB/MazE/MraZ-like"/>
    <property type="match status" value="1"/>
</dbReference>
<dbReference type="RefSeq" id="WP_000331441.1">
    <property type="nucleotide sequence ID" value="NZ_CP009332.1"/>
</dbReference>
<proteinExistence type="predicted"/>
<dbReference type="InterPro" id="IPR037914">
    <property type="entry name" value="SpoVT-AbrB_sf"/>
</dbReference>
<dbReference type="Proteomes" id="UP000031876">
    <property type="component" value="Plasmid 3"/>
</dbReference>
<keyword evidence="2" id="KW-0614">Plasmid</keyword>
<dbReference type="AlphaFoldDB" id="A0A0B5NN53"/>
<dbReference type="EMBL" id="CP053977">
    <property type="protein sequence ID" value="QKH22457.1"/>
    <property type="molecule type" value="Genomic_DNA"/>
</dbReference>
<evidence type="ECO:0000313" key="2">
    <source>
        <dbReference type="EMBL" id="QKH22457.1"/>
    </source>
</evidence>
<organism evidence="2 4">
    <name type="scientific">Bacillus thuringiensis</name>
    <dbReference type="NCBI Taxonomy" id="1428"/>
    <lineage>
        <taxon>Bacteria</taxon>
        <taxon>Bacillati</taxon>
        <taxon>Bacillota</taxon>
        <taxon>Bacilli</taxon>
        <taxon>Bacillales</taxon>
        <taxon>Bacillaceae</taxon>
        <taxon>Bacillus</taxon>
        <taxon>Bacillus cereus group</taxon>
    </lineage>
</organism>
<dbReference type="EMBL" id="CP009332">
    <property type="protein sequence ID" value="AJG73613.1"/>
    <property type="molecule type" value="Genomic_DNA"/>
</dbReference>
<geneLocation type="plasmid" evidence="2 4">
    <name>unnamed1</name>
</geneLocation>
<evidence type="ECO:0000313" key="4">
    <source>
        <dbReference type="Proteomes" id="UP000501107"/>
    </source>
</evidence>
<protein>
    <submittedName>
        <fullName evidence="1 2">Transcriptional regulator</fullName>
    </submittedName>
</protein>
<evidence type="ECO:0000313" key="1">
    <source>
        <dbReference type="EMBL" id="AJG73613.1"/>
    </source>
</evidence>
<gene>
    <name evidence="1" type="ORF">BF38_6194</name>
    <name evidence="2" type="ORF">FOC89_00285</name>
</gene>
<reference evidence="1 3" key="1">
    <citation type="journal article" date="2015" name="Genome Announc.">
        <title>Complete genome sequences for 35 biothreat assay-relevant bacillus species.</title>
        <authorList>
            <person name="Johnson S.L."/>
            <person name="Daligault H.E."/>
            <person name="Davenport K.W."/>
            <person name="Jaissle J."/>
            <person name="Frey K.G."/>
            <person name="Ladner J.T."/>
            <person name="Broomall S.M."/>
            <person name="Bishop-Lilly K.A."/>
            <person name="Bruce D.C."/>
            <person name="Gibbons H.S."/>
            <person name="Coyne S.R."/>
            <person name="Lo C.C."/>
            <person name="Meincke L."/>
            <person name="Munk A.C."/>
            <person name="Koroleva G.I."/>
            <person name="Rosenzweig C.N."/>
            <person name="Palacios G.F."/>
            <person name="Redden C.L."/>
            <person name="Minogue T.D."/>
            <person name="Chain P.S."/>
        </authorList>
    </citation>
    <scope>NUCLEOTIDE SEQUENCE [LARGE SCALE GENOMIC DNA]</scope>
    <source>
        <strain evidence="1 3">HD1011</strain>
        <plasmid evidence="1 3">3</plasmid>
    </source>
</reference>
<sequence>MAYQYLGVTVTISEDGSVKVPLDKLSDIGVKPGDVVEIFSDHDQVYLRKTDTFCELCKKNAHLHKLGTLNVCSDCLTNLQQQATQVSQQ</sequence>
<reference evidence="2 4" key="2">
    <citation type="submission" date="2020-05" db="EMBL/GenBank/DDBJ databases">
        <title>FDA dAtabase for Regulatory Grade micrObial Sequences (FDA-ARGOS): Supporting development and validation of Infectious Disease Dx tests.</title>
        <authorList>
            <person name="Nelson B."/>
            <person name="Plummer A."/>
            <person name="Tallon L."/>
            <person name="Sadzewicz L."/>
            <person name="Zhao X."/>
            <person name="Vavikolanu K."/>
            <person name="Mehta A."/>
            <person name="Aluvathingal J."/>
            <person name="Nadendla S."/>
            <person name="Myers T."/>
            <person name="Yan Y."/>
            <person name="Sichtig H."/>
        </authorList>
    </citation>
    <scope>NUCLEOTIDE SEQUENCE [LARGE SCALE GENOMIC DNA]</scope>
    <source>
        <strain evidence="2 4">FDAARGOS_795</strain>
        <plasmid evidence="2 4">unnamed1</plasmid>
    </source>
</reference>